<sequence>MNKRNILEYLLDKTDGLDINEQLLEQMEIAKSEIDAARSMFNNVNDSKLIEVAIYSEEVAKKRYEYLLLIAKSRGLSVSHEYVLQKNISGK</sequence>
<dbReference type="AlphaFoldDB" id="A0A1I1P779"/>
<gene>
    <name evidence="1" type="ORF">SAMN05421842_11837</name>
</gene>
<dbReference type="OrthoDB" id="1809893at2"/>
<dbReference type="STRING" id="119641.SAMN05421842_11837"/>
<accession>A0A1I1P779</accession>
<keyword evidence="2" id="KW-1185">Reference proteome</keyword>
<name>A0A1I1P779_9CLOT</name>
<evidence type="ECO:0000313" key="2">
    <source>
        <dbReference type="Proteomes" id="UP000199263"/>
    </source>
</evidence>
<dbReference type="Proteomes" id="UP000199263">
    <property type="component" value="Unassembled WGS sequence"/>
</dbReference>
<proteinExistence type="predicted"/>
<dbReference type="Pfam" id="PF10704">
    <property type="entry name" value="DUF2508"/>
    <property type="match status" value="1"/>
</dbReference>
<reference evidence="1 2" key="1">
    <citation type="submission" date="2016-10" db="EMBL/GenBank/DDBJ databases">
        <authorList>
            <person name="de Groot N.N."/>
        </authorList>
    </citation>
    <scope>NUCLEOTIDE SEQUENCE [LARGE SCALE GENOMIC DNA]</scope>
    <source>
        <strain evidence="1 2">DSM 12992</strain>
    </source>
</reference>
<protein>
    <submittedName>
        <fullName evidence="1">Uncharacterized protein</fullName>
    </submittedName>
</protein>
<dbReference type="RefSeq" id="WP_090092049.1">
    <property type="nucleotide sequence ID" value="NZ_FOMG01000018.1"/>
</dbReference>
<organism evidence="1 2">
    <name type="scientific">Clostridium uliginosum</name>
    <dbReference type="NCBI Taxonomy" id="119641"/>
    <lineage>
        <taxon>Bacteria</taxon>
        <taxon>Bacillati</taxon>
        <taxon>Bacillota</taxon>
        <taxon>Clostridia</taxon>
        <taxon>Eubacteriales</taxon>
        <taxon>Clostridiaceae</taxon>
        <taxon>Clostridium</taxon>
    </lineage>
</organism>
<evidence type="ECO:0000313" key="1">
    <source>
        <dbReference type="EMBL" id="SFD05811.1"/>
    </source>
</evidence>
<dbReference type="InterPro" id="IPR019644">
    <property type="entry name" value="DUF2508"/>
</dbReference>
<dbReference type="EMBL" id="FOMG01000018">
    <property type="protein sequence ID" value="SFD05811.1"/>
    <property type="molecule type" value="Genomic_DNA"/>
</dbReference>